<feature type="binding site" evidence="1">
    <location>
        <position position="142"/>
    </location>
    <ligand>
        <name>Mg(2+)</name>
        <dbReference type="ChEBI" id="CHEBI:18420"/>
    </ligand>
</feature>
<protein>
    <submittedName>
        <fullName evidence="2">Uncharacterized protein</fullName>
    </submittedName>
</protein>
<proteinExistence type="predicted"/>
<keyword evidence="1" id="KW-0479">Metal-binding</keyword>
<dbReference type="PANTHER" id="PTHR33254:SF28">
    <property type="entry name" value="4-HYDROXY-4-METHYL-2-OXOGLUTARATE ALDOLASE"/>
    <property type="match status" value="1"/>
</dbReference>
<comment type="cofactor">
    <cofactor evidence="1">
        <name>Mg(2+)</name>
        <dbReference type="ChEBI" id="CHEBI:18420"/>
    </cofactor>
</comment>
<feature type="binding site" evidence="1">
    <location>
        <begin position="119"/>
        <end position="122"/>
    </location>
    <ligand>
        <name>substrate</name>
    </ligand>
</feature>
<gene>
    <name evidence="2" type="ORF">NW755_014390</name>
</gene>
<dbReference type="GO" id="GO:0047443">
    <property type="term" value="F:4-hydroxy-4-methyl-2-oxoglutarate aldolase activity"/>
    <property type="evidence" value="ECO:0007669"/>
    <property type="project" value="TreeGrafter"/>
</dbReference>
<comment type="caution">
    <text evidence="2">The sequence shown here is derived from an EMBL/GenBank/DDBJ whole genome shotgun (WGS) entry which is preliminary data.</text>
</comment>
<dbReference type="GO" id="GO:0008948">
    <property type="term" value="F:oxaloacetate decarboxylase activity"/>
    <property type="evidence" value="ECO:0007669"/>
    <property type="project" value="TreeGrafter"/>
</dbReference>
<keyword evidence="1" id="KW-0460">Magnesium</keyword>
<evidence type="ECO:0000256" key="1">
    <source>
        <dbReference type="PIRSR" id="PIRSR605493-1"/>
    </source>
</evidence>
<reference evidence="2" key="1">
    <citation type="submission" date="2022-09" db="EMBL/GenBank/DDBJ databases">
        <title>Fusarium specimens isolated from Avocado Roots.</title>
        <authorList>
            <person name="Stajich J."/>
            <person name="Roper C."/>
            <person name="Heimlech-Rivalta G."/>
        </authorList>
    </citation>
    <scope>NUCLEOTIDE SEQUENCE</scope>
    <source>
        <strain evidence="2">A02</strain>
    </source>
</reference>
<organism evidence="2 3">
    <name type="scientific">Fusarium falciforme</name>
    <dbReference type="NCBI Taxonomy" id="195108"/>
    <lineage>
        <taxon>Eukaryota</taxon>
        <taxon>Fungi</taxon>
        <taxon>Dikarya</taxon>
        <taxon>Ascomycota</taxon>
        <taxon>Pezizomycotina</taxon>
        <taxon>Sordariomycetes</taxon>
        <taxon>Hypocreomycetidae</taxon>
        <taxon>Hypocreales</taxon>
        <taxon>Nectriaceae</taxon>
        <taxon>Fusarium</taxon>
        <taxon>Fusarium solani species complex</taxon>
    </lineage>
</organism>
<dbReference type="SUPFAM" id="SSF89562">
    <property type="entry name" value="RraA-like"/>
    <property type="match status" value="1"/>
</dbReference>
<sequence length="253" mass="27243">MSSTESIINRLKQWSSCDASPPTIPEMRMWPALTDTDQISDGLSKLGHAHGGFLEGINLYSPEYQMGDTKIVGPAFTVKFEPKSNTSAPKVKGNYIDQIPKDAVVFISQPAPHINACYGGLMSLRAKHLGAAGVVIDGSVRDLQEHRDLNFPLFARTHGTTAGGAVCFPSQVNVTVQLQSSIQEATINPSDYIIADKDGVVVLPSDLAEKVLEIVPTVVSADEKCAEAIRGGMSVEEAFGKFRGKKEVTKKDL</sequence>
<dbReference type="PANTHER" id="PTHR33254">
    <property type="entry name" value="4-HYDROXY-4-METHYL-2-OXOGLUTARATE ALDOLASE 3-RELATED"/>
    <property type="match status" value="1"/>
</dbReference>
<dbReference type="EMBL" id="JAOQAV010000183">
    <property type="protein sequence ID" value="KAJ4176491.1"/>
    <property type="molecule type" value="Genomic_DNA"/>
</dbReference>
<dbReference type="InterPro" id="IPR036704">
    <property type="entry name" value="RraA/RraA-like_sf"/>
</dbReference>
<keyword evidence="3" id="KW-1185">Reference proteome</keyword>
<dbReference type="Gene3D" id="3.50.30.40">
    <property type="entry name" value="Ribonuclease E inhibitor RraA/RraA-like"/>
    <property type="match status" value="1"/>
</dbReference>
<feature type="binding site" evidence="1">
    <location>
        <position position="141"/>
    </location>
    <ligand>
        <name>substrate</name>
    </ligand>
</feature>
<accession>A0A9W8QST3</accession>
<dbReference type="InterPro" id="IPR005493">
    <property type="entry name" value="RraA/RraA-like"/>
</dbReference>
<evidence type="ECO:0000313" key="3">
    <source>
        <dbReference type="Proteomes" id="UP001152087"/>
    </source>
</evidence>
<evidence type="ECO:0000313" key="2">
    <source>
        <dbReference type="EMBL" id="KAJ4176491.1"/>
    </source>
</evidence>
<dbReference type="GO" id="GO:0046872">
    <property type="term" value="F:metal ion binding"/>
    <property type="evidence" value="ECO:0007669"/>
    <property type="project" value="UniProtKB-KW"/>
</dbReference>
<dbReference type="AlphaFoldDB" id="A0A9W8QST3"/>
<name>A0A9W8QST3_9HYPO</name>
<dbReference type="Pfam" id="PF03737">
    <property type="entry name" value="RraA-like"/>
    <property type="match status" value="1"/>
</dbReference>
<dbReference type="CDD" id="cd16841">
    <property type="entry name" value="RraA_family"/>
    <property type="match status" value="1"/>
</dbReference>
<dbReference type="Proteomes" id="UP001152087">
    <property type="component" value="Unassembled WGS sequence"/>
</dbReference>